<evidence type="ECO:0000313" key="6">
    <source>
        <dbReference type="EMBL" id="THU65979.1"/>
    </source>
</evidence>
<dbReference type="Pfam" id="PF04564">
    <property type="entry name" value="U-box"/>
    <property type="match status" value="1"/>
</dbReference>
<dbReference type="PANTHER" id="PTHR45958">
    <property type="entry name" value="RING-TYPE E3 UBIQUITIN TRANSFERASE"/>
    <property type="match status" value="1"/>
</dbReference>
<dbReference type="InterPro" id="IPR016024">
    <property type="entry name" value="ARM-type_fold"/>
</dbReference>
<dbReference type="UniPathway" id="UPA00143"/>
<evidence type="ECO:0000313" key="7">
    <source>
        <dbReference type="Proteomes" id="UP000317650"/>
    </source>
</evidence>
<dbReference type="Gene3D" id="1.25.10.10">
    <property type="entry name" value="Leucine-rich Repeat Variant"/>
    <property type="match status" value="4"/>
</dbReference>
<evidence type="ECO:0000259" key="5">
    <source>
        <dbReference type="PROSITE" id="PS51698"/>
    </source>
</evidence>
<dbReference type="CDD" id="cd16664">
    <property type="entry name" value="RING-Ubox_PUB"/>
    <property type="match status" value="1"/>
</dbReference>
<evidence type="ECO:0000256" key="1">
    <source>
        <dbReference type="ARBA" id="ARBA00000900"/>
    </source>
</evidence>
<accession>A0A4S8JUW3</accession>
<dbReference type="GO" id="GO:0016567">
    <property type="term" value="P:protein ubiquitination"/>
    <property type="evidence" value="ECO:0007669"/>
    <property type="project" value="UniProtKB-UniPathway"/>
</dbReference>
<dbReference type="Gene3D" id="3.30.40.10">
    <property type="entry name" value="Zinc/RING finger domain, C3HC4 (zinc finger)"/>
    <property type="match status" value="1"/>
</dbReference>
<dbReference type="SUPFAM" id="SSF48371">
    <property type="entry name" value="ARM repeat"/>
    <property type="match status" value="3"/>
</dbReference>
<dbReference type="SMART" id="SM00185">
    <property type="entry name" value="ARM"/>
    <property type="match status" value="8"/>
</dbReference>
<reference evidence="6 7" key="1">
    <citation type="journal article" date="2019" name="Nat. Plants">
        <title>Genome sequencing of Musa balbisiana reveals subgenome evolution and function divergence in polyploid bananas.</title>
        <authorList>
            <person name="Yao X."/>
        </authorList>
    </citation>
    <scope>NUCLEOTIDE SEQUENCE [LARGE SCALE GENOMIC DNA]</scope>
    <source>
        <strain evidence="7">cv. DH-PKW</strain>
        <tissue evidence="6">Leaves</tissue>
    </source>
</reference>
<dbReference type="SUPFAM" id="SSF57850">
    <property type="entry name" value="RING/U-box"/>
    <property type="match status" value="1"/>
</dbReference>
<keyword evidence="7" id="KW-1185">Reference proteome</keyword>
<organism evidence="6 7">
    <name type="scientific">Musa balbisiana</name>
    <name type="common">Banana</name>
    <dbReference type="NCBI Taxonomy" id="52838"/>
    <lineage>
        <taxon>Eukaryota</taxon>
        <taxon>Viridiplantae</taxon>
        <taxon>Streptophyta</taxon>
        <taxon>Embryophyta</taxon>
        <taxon>Tracheophyta</taxon>
        <taxon>Spermatophyta</taxon>
        <taxon>Magnoliopsida</taxon>
        <taxon>Liliopsida</taxon>
        <taxon>Zingiberales</taxon>
        <taxon>Musaceae</taxon>
        <taxon>Musa</taxon>
    </lineage>
</organism>
<comment type="pathway">
    <text evidence="2">Protein modification; protein ubiquitination.</text>
</comment>
<name>A0A4S8JUW3_MUSBA</name>
<gene>
    <name evidence="6" type="ORF">C4D60_Mb05t09360</name>
</gene>
<comment type="catalytic activity">
    <reaction evidence="1">
        <text>S-ubiquitinyl-[E2 ubiquitin-conjugating enzyme]-L-cysteine + [acceptor protein]-L-lysine = [E2 ubiquitin-conjugating enzyme]-L-cysteine + N(6)-ubiquitinyl-[acceptor protein]-L-lysine.</text>
        <dbReference type="EC" id="2.3.2.27"/>
    </reaction>
</comment>
<keyword evidence="4" id="KW-0808">Transferase</keyword>
<dbReference type="EC" id="2.3.2.27" evidence="3"/>
<dbReference type="InterPro" id="IPR011989">
    <property type="entry name" value="ARM-like"/>
</dbReference>
<proteinExistence type="predicted"/>
<dbReference type="SMART" id="SM00504">
    <property type="entry name" value="Ubox"/>
    <property type="match status" value="1"/>
</dbReference>
<dbReference type="PROSITE" id="PS51698">
    <property type="entry name" value="U_BOX"/>
    <property type="match status" value="1"/>
</dbReference>
<evidence type="ECO:0000256" key="2">
    <source>
        <dbReference type="ARBA" id="ARBA00004906"/>
    </source>
</evidence>
<evidence type="ECO:0000256" key="3">
    <source>
        <dbReference type="ARBA" id="ARBA00012483"/>
    </source>
</evidence>
<comment type="caution">
    <text evidence="6">The sequence shown here is derived from an EMBL/GenBank/DDBJ whole genome shotgun (WGS) entry which is preliminary data.</text>
</comment>
<feature type="domain" description="U-box" evidence="5">
    <location>
        <begin position="250"/>
        <end position="329"/>
    </location>
</feature>
<dbReference type="GO" id="GO:0061630">
    <property type="term" value="F:ubiquitin protein ligase activity"/>
    <property type="evidence" value="ECO:0007669"/>
    <property type="project" value="UniProtKB-EC"/>
</dbReference>
<sequence>MTSPGGAAAAALDSIARSLAEICGDGDGGGEHRWDPPRRFADFARRLEAVVRGLAGAPELLSSPAVRTALGGVAADLDASRPTLSVYRGRSPIYILIHCVPLSDALRGRVASLAAWLALLDSPVASLPDLRKKATDLSRDMDQTDLKVTETEERVYSSLQREAKEVVQSSKAVQSATVMDLARALGIDPADHGKLREQIKLLRADLSGLSSVAERRILISLEKILDDWSKEPCIADGLVTANFEEEAHIPPFKNFLCPLTKGVMKDPVVLESSQTYERAAICHWFDRCLEDGRDPTCPVTGKVLQSLELRPNIGLAGAIEEWVNRNVEIQINSALQYLAEESSCPVECILTVLDNVYRISEEHPSCRYKVRNAGIVALVVKLLKDQSSRMGSELRGKALMAMHSMAKDGESKLIMLEQGITRLAIRSLTGRSEMEKEYALKLLLEFSIDTDCCTRIALEKGALVLLSSMAANSDYPTSSNLAEEVLKNLEKVEDNVQHLAMAGRFQPLVARLCNGTEDVRLEIATLVGKMSLTNNGKDYIARQGGRILINMLSSNQEQQAASLHALYNLSTLDDNAAILVDFGTLPTLLDILFATQQDVPSEIKELAASTVANIVSISGHWELSFGDKEGHQIQSEFIIRKLLDVLSHSPCKCQAAVLHILCGIASSPRASAVLDVWYANHHNTMPFWGEYALKLLLEFSIDTDCCTRIALEKGALVLLSSMAANSDYPTSSNLAEEVLKNLEKVEDNVQHLAMAGRFQPLVARLCNGTEDVRLEIATLVGKMSLTNNGKDYIARQGGRILINMLSSNQEQQAASLHALYNLSTLDDNAAILVDFGTLPTLLDILFATQQDVPSEIKELAASTVANIVSISGHWELSFGDKEGHQIQSEFIIRKLLDVLSHSPCKCQAAVLHILCGIASSPRASDMAASCIESSGGLKIVVQYIEYSEIDHRVNAFRLLNLLSEKLGQVLAEELRASNKIVSLKGKLLDAQSSLEERCEVAGLLANLPILDDEVKTVLGSDLLTWIISHIREEQSISSGRNSKKVRRMLEGLLGLLLHYAKTPDPTIITLVQENQFMRIFREQLNSRPHSRAKQRAVLGLKYLSEFARVSVAADLLEPQPPRGLCSPLVLLCGMAPMVPILCPLHNVPCDENSSFCLLKGNAVKPLIDLMNDENVDVQLAAVEALSTILSDVQNLKNAKEELERLGLFRAAIYLFKEVRPGKLQEKVALMVERFFQVEALAQDYSTDQDLVMALVGAMKHGNANTKKHAQDALANLRVLSGVGGKPSSNHVKRSNR</sequence>
<dbReference type="InterPro" id="IPR045210">
    <property type="entry name" value="RING-Ubox_PUB"/>
</dbReference>
<dbReference type="InterPro" id="IPR000225">
    <property type="entry name" value="Armadillo"/>
</dbReference>
<dbReference type="InterPro" id="IPR003613">
    <property type="entry name" value="Ubox_domain"/>
</dbReference>
<dbReference type="InterPro" id="IPR052608">
    <property type="entry name" value="U-box_domain_protein"/>
</dbReference>
<dbReference type="Proteomes" id="UP000317650">
    <property type="component" value="Chromosome 5"/>
</dbReference>
<protein>
    <recommendedName>
        <fullName evidence="3">RING-type E3 ubiquitin transferase</fullName>
        <ecNumber evidence="3">2.3.2.27</ecNumber>
    </recommendedName>
</protein>
<dbReference type="InterPro" id="IPR013083">
    <property type="entry name" value="Znf_RING/FYVE/PHD"/>
</dbReference>
<dbReference type="PANTHER" id="PTHR45958:SF14">
    <property type="entry name" value="RING-TYPE E3 UBIQUITIN TRANSFERASE"/>
    <property type="match status" value="1"/>
</dbReference>
<dbReference type="EMBL" id="PYDT01000003">
    <property type="protein sequence ID" value="THU65979.1"/>
    <property type="molecule type" value="Genomic_DNA"/>
</dbReference>
<evidence type="ECO:0000256" key="4">
    <source>
        <dbReference type="ARBA" id="ARBA00022679"/>
    </source>
</evidence>